<reference evidence="5 6" key="3">
    <citation type="submission" date="2008-05" db="EMBL/GenBank/DDBJ databases">
        <authorList>
            <person name="Fulton L."/>
            <person name="Clifton S."/>
            <person name="Fulton B."/>
            <person name="Xu J."/>
            <person name="Minx P."/>
            <person name="Pepin K.H."/>
            <person name="Johnson M."/>
            <person name="Thiruvilangam P."/>
            <person name="Bhonagiri V."/>
            <person name="Nash W.E."/>
            <person name="Mardis E.R."/>
            <person name="Wilson R.K."/>
        </authorList>
    </citation>
    <scope>NUCLEOTIDE SEQUENCE [LARGE SCALE GENOMIC DNA]</scope>
    <source>
        <strain evidence="5 6">ATCC 25827</strain>
    </source>
</reference>
<dbReference type="GO" id="GO:0003700">
    <property type="term" value="F:DNA-binding transcription factor activity"/>
    <property type="evidence" value="ECO:0007669"/>
    <property type="project" value="InterPro"/>
</dbReference>
<keyword evidence="2" id="KW-0238">DNA-binding</keyword>
<dbReference type="SUPFAM" id="SSF46689">
    <property type="entry name" value="Homeodomain-like"/>
    <property type="match status" value="1"/>
</dbReference>
<evidence type="ECO:0000313" key="5">
    <source>
        <dbReference type="EMBL" id="EDU59416.1"/>
    </source>
</evidence>
<gene>
    <name evidence="5" type="ORF">PROSTU_02605</name>
</gene>
<keyword evidence="1" id="KW-0805">Transcription regulation</keyword>
<evidence type="ECO:0000256" key="2">
    <source>
        <dbReference type="ARBA" id="ARBA00023125"/>
    </source>
</evidence>
<dbReference type="PANTHER" id="PTHR43280:SF32">
    <property type="entry name" value="TRANSCRIPTIONAL REGULATORY PROTEIN"/>
    <property type="match status" value="1"/>
</dbReference>
<dbReference type="Pfam" id="PF12833">
    <property type="entry name" value="HTH_18"/>
    <property type="match status" value="1"/>
</dbReference>
<dbReference type="PANTHER" id="PTHR43280">
    <property type="entry name" value="ARAC-FAMILY TRANSCRIPTIONAL REGULATOR"/>
    <property type="match status" value="1"/>
</dbReference>
<comment type="caution">
    <text evidence="5">The sequence shown here is derived from an EMBL/GenBank/DDBJ whole genome shotgun (WGS) entry which is preliminary data.</text>
</comment>
<reference evidence="6" key="2">
    <citation type="submission" date="2008-04" db="EMBL/GenBank/DDBJ databases">
        <title>Draft genome sequence of Providencia stuartii(ATCC 25827).</title>
        <authorList>
            <person name="Sudarsanam P."/>
            <person name="Ley R."/>
            <person name="Guruge J."/>
            <person name="Turnbaugh P.J."/>
            <person name="Mahowald M."/>
            <person name="Liep D."/>
            <person name="Gordon J."/>
        </authorList>
    </citation>
    <scope>NUCLEOTIDE SEQUENCE [LARGE SCALE GENOMIC DNA]</scope>
    <source>
        <strain evidence="6">ATCC 25827</strain>
    </source>
</reference>
<dbReference type="InterPro" id="IPR018060">
    <property type="entry name" value="HTH_AraC"/>
</dbReference>
<protein>
    <submittedName>
        <fullName evidence="5">Transcriptional regulator, AraC family</fullName>
    </submittedName>
</protein>
<name>A0AA87CQY3_PROST</name>
<evidence type="ECO:0000256" key="3">
    <source>
        <dbReference type="ARBA" id="ARBA00023163"/>
    </source>
</evidence>
<dbReference type="SMART" id="SM00342">
    <property type="entry name" value="HTH_ARAC"/>
    <property type="match status" value="1"/>
</dbReference>
<accession>A0AA87CQY3</accession>
<dbReference type="PROSITE" id="PS01124">
    <property type="entry name" value="HTH_ARAC_FAMILY_2"/>
    <property type="match status" value="1"/>
</dbReference>
<dbReference type="EMBL" id="ABJD02000101">
    <property type="protein sequence ID" value="EDU59416.1"/>
    <property type="molecule type" value="Genomic_DNA"/>
</dbReference>
<evidence type="ECO:0000259" key="4">
    <source>
        <dbReference type="PROSITE" id="PS01124"/>
    </source>
</evidence>
<evidence type="ECO:0000313" key="6">
    <source>
        <dbReference type="Proteomes" id="UP000004506"/>
    </source>
</evidence>
<dbReference type="AlphaFoldDB" id="A0AA87CQY3"/>
<evidence type="ECO:0000256" key="1">
    <source>
        <dbReference type="ARBA" id="ARBA00023015"/>
    </source>
</evidence>
<organism evidence="5 6">
    <name type="scientific">Providencia stuartii ATCC 25827</name>
    <dbReference type="NCBI Taxonomy" id="471874"/>
    <lineage>
        <taxon>Bacteria</taxon>
        <taxon>Pseudomonadati</taxon>
        <taxon>Pseudomonadota</taxon>
        <taxon>Gammaproteobacteria</taxon>
        <taxon>Enterobacterales</taxon>
        <taxon>Morganellaceae</taxon>
        <taxon>Providencia</taxon>
    </lineage>
</organism>
<reference evidence="6" key="1">
    <citation type="submission" date="2008-04" db="EMBL/GenBank/DDBJ databases">
        <title>Draft genome sequence of Providencia stuartii (ATCC 25827).</title>
        <authorList>
            <person name="Sudarsanam P."/>
            <person name="Ley R."/>
            <person name="Guruge J."/>
            <person name="Turnbaugh P.J."/>
            <person name="Mahowald M."/>
            <person name="Liep D."/>
            <person name="Gordon J."/>
        </authorList>
    </citation>
    <scope>NUCLEOTIDE SEQUENCE [LARGE SCALE GENOMIC DNA]</scope>
    <source>
        <strain evidence="6">ATCC 25827</strain>
    </source>
</reference>
<dbReference type="InterPro" id="IPR009057">
    <property type="entry name" value="Homeodomain-like_sf"/>
</dbReference>
<proteinExistence type="predicted"/>
<dbReference type="GO" id="GO:0043565">
    <property type="term" value="F:sequence-specific DNA binding"/>
    <property type="evidence" value="ECO:0007669"/>
    <property type="project" value="InterPro"/>
</dbReference>
<feature type="domain" description="HTH araC/xylS-type" evidence="4">
    <location>
        <begin position="178"/>
        <end position="276"/>
    </location>
</feature>
<keyword evidence="3" id="KW-0804">Transcription</keyword>
<dbReference type="Proteomes" id="UP000004506">
    <property type="component" value="Unassembled WGS sequence"/>
</dbReference>
<dbReference type="Gene3D" id="1.10.10.60">
    <property type="entry name" value="Homeodomain-like"/>
    <property type="match status" value="1"/>
</dbReference>
<sequence>MLNSFNHRYCVPHVISTGETTLARSQLTPLVPTYVAVLICKRGRAVFNINFKKYVVKANDIIVLYDDTFVMVQQCSGASLFDYFLLEKNFAVDVAFQLPNPLFAFFNASPVLSVEQADLAALQQWQALFDFIIQQQGEYVTTMLCHHVQNFFLLIANKMPPTPLKQKAQQSRKEQLCWRFWDMITQYCKEHRDVQFYARKLAVTPFYLSQITSDFFNDTPKALIDRQVVLEIKALLGGGDKSIKEVAAQLNFEDTSYLCRYFKRHTGLTLSNFKKGHRRDVTD</sequence>